<dbReference type="GO" id="GO:1990904">
    <property type="term" value="C:ribonucleoprotein complex"/>
    <property type="evidence" value="ECO:0007669"/>
    <property type="project" value="UniProtKB-KW"/>
</dbReference>
<evidence type="ECO:0000256" key="4">
    <source>
        <dbReference type="ARBA" id="ARBA00022980"/>
    </source>
</evidence>
<dbReference type="InterPro" id="IPR019826">
    <property type="entry name" value="Carboxylesterase_B_AS"/>
</dbReference>
<dbReference type="SUPFAM" id="SSF53474">
    <property type="entry name" value="alpha/beta-Hydrolases"/>
    <property type="match status" value="1"/>
</dbReference>
<keyword evidence="5" id="KW-0687">Ribonucleoprotein</keyword>
<dbReference type="GO" id="GO:0005840">
    <property type="term" value="C:ribosome"/>
    <property type="evidence" value="ECO:0007669"/>
    <property type="project" value="UniProtKB-KW"/>
</dbReference>
<evidence type="ECO:0000313" key="8">
    <source>
        <dbReference type="EMBL" id="ERF70349.1"/>
    </source>
</evidence>
<dbReference type="PANTHER" id="PTHR11559">
    <property type="entry name" value="CARBOXYLESTERASE"/>
    <property type="match status" value="1"/>
</dbReference>
<dbReference type="InterPro" id="IPR019819">
    <property type="entry name" value="Carboxylesterase_B_CS"/>
</dbReference>
<protein>
    <recommendedName>
        <fullName evidence="7">Carboxylesterase type B domain-containing protein</fullName>
    </recommendedName>
</protein>
<dbReference type="eggNOG" id="KOG1768">
    <property type="taxonomic scope" value="Eukaryota"/>
</dbReference>
<keyword evidence="9" id="KW-1185">Reference proteome</keyword>
<dbReference type="FunFam" id="3.30.1740.20:FF:000001">
    <property type="entry name" value="40S ribosomal protein S26"/>
    <property type="match status" value="1"/>
</dbReference>
<keyword evidence="4" id="KW-0689">Ribosomal protein</keyword>
<sequence>MVKKRASNGRNKKGRGHVKPIRCSNCSRCTPKDKAIKRFTIRNMVESAAIRDISDASVFQDYAVPKMYLKLQYCVSCAIHGKIVRVRSREGRRNRAPPPRIRYNKDGKKVNPTQAAKRRDAVLDFEISASANWIFIVGNRIHAGAGEGEESWTRKSHQDSGKEAKAMSLERWSCWEQRIKKLVEQLKATRDAAKVDLGYETHRAISYNSTTQIYNFTNIRYAQPPLGGLRFAAPVPPVGRNPVVQNGSIGAVCPQAAPAWSPVGAAFTAAYLTGRPFNFSAVVAALQASNTSAPAPDPRTSEDCLFLDVIVPKPVFDAGQRYHNRGGRRQGAAVLVWIYGGGYVLGEKGGEYDPTGLIEASKVDGSEGIIFVAMNYRLGAFGWLSGPTLQSNGTANAGLYDQRLAIEWIRQNIHLFGGDPQRITVMGESAGGGSIMHQITAYGGTVPAPFQQAIPQSPGFPPVPSNFAQEQIFREFLDILGVATIEEARGLPSSTLIAANAAQIGLRSRYGTYTYGPVVDGSFVPGLPGELLLQGAFDKNIKVMAGHNSNEGVSFTDPRVTDDTALATLIRDNFPGIQDSVVDYIVNSLYPARYDGSQPYRNGLDRTILILSELIFTCNTVYLAKAYGNNTYNYQFSVPPGIHGFDVPHTFYGGFPSGPTINTTVALALQEYLTSFAQNGVPRGEGFPNFPLYGSSSNELQLNVSGIRTMMDSTNNPRCAYWQKALYY</sequence>
<dbReference type="PROSITE" id="PS00941">
    <property type="entry name" value="CARBOXYLESTERASE_B_2"/>
    <property type="match status" value="1"/>
</dbReference>
<name>U1HMU1_ENDPU</name>
<dbReference type="InterPro" id="IPR038551">
    <property type="entry name" value="Ribosomal_eS26_sf"/>
</dbReference>
<dbReference type="InterPro" id="IPR029058">
    <property type="entry name" value="AB_hydrolase_fold"/>
</dbReference>
<evidence type="ECO:0000259" key="7">
    <source>
        <dbReference type="Pfam" id="PF00135"/>
    </source>
</evidence>
<evidence type="ECO:0000256" key="3">
    <source>
        <dbReference type="ARBA" id="ARBA00022801"/>
    </source>
</evidence>
<comment type="similarity">
    <text evidence="2">Belongs to the eukaryotic ribosomal protein eS26 family.</text>
</comment>
<dbReference type="GO" id="GO:0016787">
    <property type="term" value="F:hydrolase activity"/>
    <property type="evidence" value="ECO:0007669"/>
    <property type="project" value="UniProtKB-KW"/>
</dbReference>
<dbReference type="InterPro" id="IPR000892">
    <property type="entry name" value="Ribosomal_eS26"/>
</dbReference>
<evidence type="ECO:0000313" key="9">
    <source>
        <dbReference type="Proteomes" id="UP000019373"/>
    </source>
</evidence>
<dbReference type="PROSITE" id="PS00122">
    <property type="entry name" value="CARBOXYLESTERASE_B_1"/>
    <property type="match status" value="1"/>
</dbReference>
<dbReference type="OMA" id="ITTDQSW"/>
<dbReference type="GeneID" id="19242496"/>
<dbReference type="EMBL" id="KE721326">
    <property type="protein sequence ID" value="ERF70349.1"/>
    <property type="molecule type" value="Genomic_DNA"/>
</dbReference>
<keyword evidence="3" id="KW-0378">Hydrolase</keyword>
<organism evidence="8 9">
    <name type="scientific">Endocarpon pusillum (strain Z07020 / HMAS-L-300199)</name>
    <name type="common">Lichen-forming fungus</name>
    <dbReference type="NCBI Taxonomy" id="1263415"/>
    <lineage>
        <taxon>Eukaryota</taxon>
        <taxon>Fungi</taxon>
        <taxon>Dikarya</taxon>
        <taxon>Ascomycota</taxon>
        <taxon>Pezizomycotina</taxon>
        <taxon>Eurotiomycetes</taxon>
        <taxon>Chaetothyriomycetidae</taxon>
        <taxon>Verrucariales</taxon>
        <taxon>Verrucariaceae</taxon>
        <taxon>Endocarpon</taxon>
    </lineage>
</organism>
<proteinExistence type="inferred from homology"/>
<dbReference type="Pfam" id="PF00135">
    <property type="entry name" value="COesterase"/>
    <property type="match status" value="1"/>
</dbReference>
<dbReference type="eggNOG" id="KOG4389">
    <property type="taxonomic scope" value="Eukaryota"/>
</dbReference>
<reference evidence="9" key="1">
    <citation type="journal article" date="2014" name="BMC Genomics">
        <title>Genome characteristics reveal the impact of lichenization on lichen-forming fungus Endocarpon pusillum Hedwig (Verrucariales, Ascomycota).</title>
        <authorList>
            <person name="Wang Y.-Y."/>
            <person name="Liu B."/>
            <person name="Zhang X.-Y."/>
            <person name="Zhou Q.-M."/>
            <person name="Zhang T."/>
            <person name="Li H."/>
            <person name="Yu Y.-F."/>
            <person name="Zhang X.-L."/>
            <person name="Hao X.-Y."/>
            <person name="Wang M."/>
            <person name="Wang L."/>
            <person name="Wei J.-C."/>
        </authorList>
    </citation>
    <scope>NUCLEOTIDE SEQUENCE [LARGE SCALE GENOMIC DNA]</scope>
    <source>
        <strain evidence="9">Z07020 / HMAS-L-300199</strain>
    </source>
</reference>
<gene>
    <name evidence="8" type="ORF">EPUS_07614</name>
</gene>
<evidence type="ECO:0000256" key="6">
    <source>
        <dbReference type="SAM" id="MobiDB-lite"/>
    </source>
</evidence>
<feature type="region of interest" description="Disordered" evidence="6">
    <location>
        <begin position="89"/>
        <end position="115"/>
    </location>
</feature>
<dbReference type="Gene3D" id="3.40.50.1820">
    <property type="entry name" value="alpha/beta hydrolase"/>
    <property type="match status" value="1"/>
</dbReference>
<dbReference type="Proteomes" id="UP000019373">
    <property type="component" value="Unassembled WGS sequence"/>
</dbReference>
<feature type="domain" description="Carboxylesterase type B" evidence="7">
    <location>
        <begin position="208"/>
        <end position="722"/>
    </location>
</feature>
<dbReference type="PROSITE" id="PS00733">
    <property type="entry name" value="RIBOSOMAL_S26E"/>
    <property type="match status" value="1"/>
</dbReference>
<evidence type="ECO:0000256" key="2">
    <source>
        <dbReference type="ARBA" id="ARBA00008596"/>
    </source>
</evidence>
<accession>U1HMU1</accession>
<dbReference type="Pfam" id="PF01283">
    <property type="entry name" value="Ribosomal_S26e"/>
    <property type="match status" value="1"/>
</dbReference>
<dbReference type="GO" id="GO:0006412">
    <property type="term" value="P:translation"/>
    <property type="evidence" value="ECO:0007669"/>
    <property type="project" value="InterPro"/>
</dbReference>
<dbReference type="HOGENOM" id="CLU_006586_10_5_1"/>
<evidence type="ECO:0000256" key="1">
    <source>
        <dbReference type="ARBA" id="ARBA00005964"/>
    </source>
</evidence>
<dbReference type="RefSeq" id="XP_007804019.1">
    <property type="nucleotide sequence ID" value="XM_007805828.1"/>
</dbReference>
<comment type="similarity">
    <text evidence="1">Belongs to the type-B carboxylesterase/lipase family.</text>
</comment>
<evidence type="ECO:0000256" key="5">
    <source>
        <dbReference type="ARBA" id="ARBA00023274"/>
    </source>
</evidence>
<dbReference type="InterPro" id="IPR050309">
    <property type="entry name" value="Type-B_Carboxylest/Lipase"/>
</dbReference>
<dbReference type="OrthoDB" id="408631at2759"/>
<dbReference type="Gene3D" id="3.30.1740.20">
    <property type="entry name" value="Ribosomal protein S26e"/>
    <property type="match status" value="1"/>
</dbReference>
<dbReference type="InterPro" id="IPR047864">
    <property type="entry name" value="Ribosomal_eS26_CS"/>
</dbReference>
<dbReference type="GO" id="GO:0003735">
    <property type="term" value="F:structural constituent of ribosome"/>
    <property type="evidence" value="ECO:0007669"/>
    <property type="project" value="InterPro"/>
</dbReference>
<dbReference type="AlphaFoldDB" id="U1HMU1"/>
<dbReference type="ESTHER" id="endpu-u1hmu1">
    <property type="family name" value="Fungal_carboxylesterase_lipase"/>
</dbReference>
<dbReference type="InterPro" id="IPR002018">
    <property type="entry name" value="CarbesteraseB"/>
</dbReference>